<gene>
    <name evidence="1" type="ORF">GO606_18280</name>
</gene>
<dbReference type="Proteomes" id="UP000615989">
    <property type="component" value="Unassembled WGS sequence"/>
</dbReference>
<dbReference type="Gene3D" id="3.90.1720.10">
    <property type="entry name" value="endopeptidase domain like (from Nostoc punctiforme)"/>
    <property type="match status" value="1"/>
</dbReference>
<sequence>MIQLALYRPHKWWDAGGRLVCWWTKSPYSHCELVVEGECYSSSIRDGGVRAKRIDLRQRHWVVIDLPWADTLRIKLHMAETDGARYGWLDLLTTQLFNSHREDSDKWFCSEWCATALGIPRAELYSPGLLAEYCQERNRHGH</sequence>
<accession>A0ABX1PS43</accession>
<protein>
    <submittedName>
        <fullName evidence="1">Uncharacterized protein</fullName>
    </submittedName>
</protein>
<name>A0ABX1PS43_9RHOO</name>
<comment type="caution">
    <text evidence="1">The sequence shown here is derived from an EMBL/GenBank/DDBJ whole genome shotgun (WGS) entry which is preliminary data.</text>
</comment>
<proteinExistence type="predicted"/>
<keyword evidence="2" id="KW-1185">Reference proteome</keyword>
<organism evidence="1 2">
    <name type="scientific">Aromatoleum anaerobium</name>
    <dbReference type="NCBI Taxonomy" id="182180"/>
    <lineage>
        <taxon>Bacteria</taxon>
        <taxon>Pseudomonadati</taxon>
        <taxon>Pseudomonadota</taxon>
        <taxon>Betaproteobacteria</taxon>
        <taxon>Rhodocyclales</taxon>
        <taxon>Rhodocyclaceae</taxon>
        <taxon>Aromatoleum</taxon>
    </lineage>
</organism>
<dbReference type="EMBL" id="WTVG01000080">
    <property type="protein sequence ID" value="NMG26621.1"/>
    <property type="molecule type" value="Genomic_DNA"/>
</dbReference>
<reference evidence="1" key="1">
    <citation type="submission" date="2019-12" db="EMBL/GenBank/DDBJ databases">
        <title>Comparative genomics gives insights into the taxonomy of the Azoarcus-Aromatoleum group and reveals separate origins of nif in the plant-associated Azoarcus and non-plant-associated Aromatoleum sub-groups.</title>
        <authorList>
            <person name="Lafos M."/>
            <person name="Maluk M."/>
            <person name="Batista M."/>
            <person name="Junghare M."/>
            <person name="Carmona M."/>
            <person name="Faoro H."/>
            <person name="Cruz L.M."/>
            <person name="Battistoni F."/>
            <person name="De Souza E."/>
            <person name="Pedrosa F."/>
            <person name="Chen W.-M."/>
            <person name="Poole P.S."/>
            <person name="Dixon R.A."/>
            <person name="James E.K."/>
        </authorList>
    </citation>
    <scope>NUCLEOTIDE SEQUENCE</scope>
    <source>
        <strain evidence="1">LuFRes1</strain>
    </source>
</reference>
<dbReference type="RefSeq" id="WP_169119939.1">
    <property type="nucleotide sequence ID" value="NZ_WTVG02000039.1"/>
</dbReference>
<evidence type="ECO:0000313" key="1">
    <source>
        <dbReference type="EMBL" id="NMG26621.1"/>
    </source>
</evidence>
<evidence type="ECO:0000313" key="2">
    <source>
        <dbReference type="Proteomes" id="UP000615989"/>
    </source>
</evidence>